<dbReference type="Proteomes" id="UP000068026">
    <property type="component" value="Chromosome"/>
</dbReference>
<proteinExistence type="predicted"/>
<name>A0A0X8VB48_ANAPI</name>
<dbReference type="RefSeq" id="WP_066053025.1">
    <property type="nucleotide sequence ID" value="NZ_CP014223.1"/>
</dbReference>
<evidence type="ECO:0000313" key="4">
    <source>
        <dbReference type="Proteomes" id="UP000184204"/>
    </source>
</evidence>
<dbReference type="KEGG" id="cpro:CPRO_28020"/>
<evidence type="ECO:0000313" key="1">
    <source>
        <dbReference type="EMBL" id="AMJ42346.1"/>
    </source>
</evidence>
<dbReference type="AlphaFoldDB" id="A0A0X8VB48"/>
<protein>
    <recommendedName>
        <fullName evidence="5">IrrE N-terminal-like domain-containing protein</fullName>
    </recommendedName>
</protein>
<reference evidence="2" key="4">
    <citation type="submission" date="2016-11" db="EMBL/GenBank/DDBJ databases">
        <authorList>
            <person name="Varghese N."/>
            <person name="Submissions S."/>
        </authorList>
    </citation>
    <scope>NUCLEOTIDE SEQUENCE</scope>
    <source>
        <strain evidence="2">DSM 1682</strain>
    </source>
</reference>
<sequence length="244" mass="28888">MYTIEEINIEIEKFCKSTSYKIPPIKHCLHVNSDDFIAQVRRNNEIENGYELLISNDIYKYKKEYQKAVLWHEFTHMYDSLKFKDESKIVFDAMIKTFSESHATTVELKYLLHISMNQTSRINLNNRVLTWRNGKENLDLITANYINQSIHHFNNFLLTKNPYDFNSGRTQFCYFCGYLMLEDKTKACKLLDGVMCYFPEQYRKNLSELGKAILIYDVNKIVSTYDIFTSQAMLYGMPTKKNQT</sequence>
<keyword evidence="3" id="KW-1185">Reference proteome</keyword>
<evidence type="ECO:0008006" key="5">
    <source>
        <dbReference type="Google" id="ProtNLM"/>
    </source>
</evidence>
<accession>A0A0X8VB48</accession>
<dbReference type="EMBL" id="FQUA01000013">
    <property type="protein sequence ID" value="SHF00087.1"/>
    <property type="molecule type" value="Genomic_DNA"/>
</dbReference>
<dbReference type="EMBL" id="CP014223">
    <property type="protein sequence ID" value="AMJ42346.1"/>
    <property type="molecule type" value="Genomic_DNA"/>
</dbReference>
<organism evidence="2 4">
    <name type="scientific">Anaerotignum propionicum DSM 1682</name>
    <dbReference type="NCBI Taxonomy" id="991789"/>
    <lineage>
        <taxon>Bacteria</taxon>
        <taxon>Bacillati</taxon>
        <taxon>Bacillota</taxon>
        <taxon>Clostridia</taxon>
        <taxon>Lachnospirales</taxon>
        <taxon>Anaerotignaceae</taxon>
        <taxon>Anaerotignum</taxon>
    </lineage>
</organism>
<reference evidence="4" key="3">
    <citation type="submission" date="2016-11" db="EMBL/GenBank/DDBJ databases">
        <authorList>
            <person name="Jaros S."/>
            <person name="Januszkiewicz K."/>
            <person name="Wedrychowicz H."/>
        </authorList>
    </citation>
    <scope>NUCLEOTIDE SEQUENCE [LARGE SCALE GENOMIC DNA]</scope>
    <source>
        <strain evidence="4">DSM 1682</strain>
    </source>
</reference>
<dbReference type="Proteomes" id="UP000184204">
    <property type="component" value="Unassembled WGS sequence"/>
</dbReference>
<reference evidence="1 3" key="1">
    <citation type="journal article" date="2016" name="Genome Announc.">
        <title>Complete Genome Sequence of the Amino Acid-Fermenting Clostridium propionicum X2 (DSM 1682).</title>
        <authorList>
            <person name="Poehlein A."/>
            <person name="Schlien K."/>
            <person name="Chowdhury N.P."/>
            <person name="Gottschalk G."/>
            <person name="Buckel W."/>
            <person name="Daniel R."/>
        </authorList>
    </citation>
    <scope>NUCLEOTIDE SEQUENCE [LARGE SCALE GENOMIC DNA]</scope>
    <source>
        <strain evidence="1 3">X2</strain>
    </source>
</reference>
<evidence type="ECO:0000313" key="3">
    <source>
        <dbReference type="Proteomes" id="UP000068026"/>
    </source>
</evidence>
<reference evidence="3" key="2">
    <citation type="submission" date="2016-01" db="EMBL/GenBank/DDBJ databases">
        <authorList>
            <person name="Poehlein A."/>
            <person name="Schlien K."/>
            <person name="Gottschalk G."/>
            <person name="Buckel W."/>
            <person name="Daniel R."/>
        </authorList>
    </citation>
    <scope>NUCLEOTIDE SEQUENCE [LARGE SCALE GENOMIC DNA]</scope>
    <source>
        <strain evidence="3">X2</strain>
    </source>
</reference>
<evidence type="ECO:0000313" key="2">
    <source>
        <dbReference type="EMBL" id="SHF00087.1"/>
    </source>
</evidence>
<gene>
    <name evidence="1" type="ORF">CPRO_28020</name>
    <name evidence="2" type="ORF">SAMN02745151_02458</name>
</gene>